<dbReference type="PANTHER" id="PTHR30349:SF64">
    <property type="entry name" value="PROPHAGE INTEGRASE INTD-RELATED"/>
    <property type="match status" value="1"/>
</dbReference>
<comment type="similarity">
    <text evidence="1">Belongs to the 'phage' integrase family.</text>
</comment>
<dbReference type="EMBL" id="FQXT01000010">
    <property type="protein sequence ID" value="SHI27124.1"/>
    <property type="molecule type" value="Genomic_DNA"/>
</dbReference>
<gene>
    <name evidence="6" type="ORF">DSM01_3357</name>
    <name evidence="7" type="ORF">SAMN04487999_3442</name>
</gene>
<evidence type="ECO:0000313" key="9">
    <source>
        <dbReference type="Proteomes" id="UP000290037"/>
    </source>
</evidence>
<dbReference type="Proteomes" id="UP000184240">
    <property type="component" value="Unassembled WGS sequence"/>
</dbReference>
<dbReference type="InterPro" id="IPR002104">
    <property type="entry name" value="Integrase_catalytic"/>
</dbReference>
<reference evidence="7" key="1">
    <citation type="submission" date="2016-11" db="EMBL/GenBank/DDBJ databases">
        <authorList>
            <person name="Jaros S."/>
            <person name="Januszkiewicz K."/>
            <person name="Wedrychowicz H."/>
        </authorList>
    </citation>
    <scope>NUCLEOTIDE SEQUENCE [LARGE SCALE GENOMIC DNA]</scope>
    <source>
        <strain evidence="7">DSM 19859</strain>
    </source>
</reference>
<evidence type="ECO:0000256" key="2">
    <source>
        <dbReference type="ARBA" id="ARBA00023125"/>
    </source>
</evidence>
<accession>A0A1M5ZSD4</accession>
<dbReference type="PANTHER" id="PTHR30349">
    <property type="entry name" value="PHAGE INTEGRASE-RELATED"/>
    <property type="match status" value="1"/>
</dbReference>
<evidence type="ECO:0000256" key="1">
    <source>
        <dbReference type="ARBA" id="ARBA00008857"/>
    </source>
</evidence>
<dbReference type="Pfam" id="PF00589">
    <property type="entry name" value="Phage_integrase"/>
    <property type="match status" value="1"/>
</dbReference>
<dbReference type="InterPro" id="IPR010998">
    <property type="entry name" value="Integrase_recombinase_N"/>
</dbReference>
<feature type="compositionally biased region" description="Polar residues" evidence="4">
    <location>
        <begin position="402"/>
        <end position="417"/>
    </location>
</feature>
<feature type="region of interest" description="Disordered" evidence="4">
    <location>
        <begin position="402"/>
        <end position="429"/>
    </location>
</feature>
<dbReference type="InterPro" id="IPR035386">
    <property type="entry name" value="Arm-DNA-bind_5"/>
</dbReference>
<keyword evidence="2" id="KW-0238">DNA-binding</keyword>
<dbReference type="PROSITE" id="PS51898">
    <property type="entry name" value="TYR_RECOMBINASE"/>
    <property type="match status" value="1"/>
</dbReference>
<feature type="compositionally biased region" description="Basic and acidic residues" evidence="4">
    <location>
        <begin position="419"/>
        <end position="429"/>
    </location>
</feature>
<evidence type="ECO:0000313" key="6">
    <source>
        <dbReference type="EMBL" id="RXG26687.1"/>
    </source>
</evidence>
<dbReference type="GO" id="GO:0006310">
    <property type="term" value="P:DNA recombination"/>
    <property type="evidence" value="ECO:0007669"/>
    <property type="project" value="UniProtKB-KW"/>
</dbReference>
<keyword evidence="9" id="KW-1185">Reference proteome</keyword>
<dbReference type="STRING" id="573501.SAMN04487999_3442"/>
<dbReference type="Gene3D" id="1.10.150.130">
    <property type="match status" value="1"/>
</dbReference>
<dbReference type="Proteomes" id="UP000290037">
    <property type="component" value="Unassembled WGS sequence"/>
</dbReference>
<proteinExistence type="inferred from homology"/>
<dbReference type="Pfam" id="PF13102">
    <property type="entry name" value="Phage_int_SAM_5"/>
    <property type="match status" value="1"/>
</dbReference>
<evidence type="ECO:0000313" key="7">
    <source>
        <dbReference type="EMBL" id="SHI27124.1"/>
    </source>
</evidence>
<keyword evidence="3" id="KW-0233">DNA recombination</keyword>
<dbReference type="RefSeq" id="WP_072985209.1">
    <property type="nucleotide sequence ID" value="NZ_FQXT01000010.1"/>
</dbReference>
<dbReference type="AlphaFoldDB" id="A0A1M5ZSD4"/>
<dbReference type="EMBL" id="QOVN01000013">
    <property type="protein sequence ID" value="RXG26687.1"/>
    <property type="molecule type" value="Genomic_DNA"/>
</dbReference>
<dbReference type="SUPFAM" id="SSF56349">
    <property type="entry name" value="DNA breaking-rejoining enzymes"/>
    <property type="match status" value="1"/>
</dbReference>
<protein>
    <submittedName>
        <fullName evidence="7">Site-specific recombinase XerD</fullName>
    </submittedName>
</protein>
<dbReference type="Pfam" id="PF17293">
    <property type="entry name" value="Arm-DNA-bind_5"/>
    <property type="match status" value="1"/>
</dbReference>
<evidence type="ECO:0000313" key="8">
    <source>
        <dbReference type="Proteomes" id="UP000184240"/>
    </source>
</evidence>
<reference evidence="6 9" key="3">
    <citation type="submission" date="2018-07" db="EMBL/GenBank/DDBJ databases">
        <title>Leeuwenhoekiella genomics.</title>
        <authorList>
            <person name="Tahon G."/>
            <person name="Willems A."/>
        </authorList>
    </citation>
    <scope>NUCLEOTIDE SEQUENCE [LARGE SCALE GENOMIC DNA]</scope>
    <source>
        <strain evidence="6 9">LMG 24856</strain>
    </source>
</reference>
<dbReference type="InterPro" id="IPR011010">
    <property type="entry name" value="DNA_brk_join_enz"/>
</dbReference>
<dbReference type="OrthoDB" id="892893at2"/>
<evidence type="ECO:0000259" key="5">
    <source>
        <dbReference type="PROSITE" id="PS51898"/>
    </source>
</evidence>
<dbReference type="InterPro" id="IPR050090">
    <property type="entry name" value="Tyrosine_recombinase_XerCD"/>
</dbReference>
<evidence type="ECO:0000256" key="4">
    <source>
        <dbReference type="SAM" id="MobiDB-lite"/>
    </source>
</evidence>
<organism evidence="7 8">
    <name type="scientific">Leeuwenhoekiella palythoae</name>
    <dbReference type="NCBI Taxonomy" id="573501"/>
    <lineage>
        <taxon>Bacteria</taxon>
        <taxon>Pseudomonadati</taxon>
        <taxon>Bacteroidota</taxon>
        <taxon>Flavobacteriia</taxon>
        <taxon>Flavobacteriales</taxon>
        <taxon>Flavobacteriaceae</taxon>
        <taxon>Leeuwenhoekiella</taxon>
    </lineage>
</organism>
<dbReference type="GO" id="GO:0015074">
    <property type="term" value="P:DNA integration"/>
    <property type="evidence" value="ECO:0007669"/>
    <property type="project" value="InterPro"/>
</dbReference>
<dbReference type="InterPro" id="IPR013762">
    <property type="entry name" value="Integrase-like_cat_sf"/>
</dbReference>
<dbReference type="Gene3D" id="1.10.443.10">
    <property type="entry name" value="Intergrase catalytic core"/>
    <property type="match status" value="1"/>
</dbReference>
<dbReference type="GO" id="GO:0003677">
    <property type="term" value="F:DNA binding"/>
    <property type="evidence" value="ECO:0007669"/>
    <property type="project" value="UniProtKB-KW"/>
</dbReference>
<dbReference type="InterPro" id="IPR025269">
    <property type="entry name" value="SAM-like_dom"/>
</dbReference>
<reference evidence="8" key="2">
    <citation type="submission" date="2016-11" db="EMBL/GenBank/DDBJ databases">
        <authorList>
            <person name="Varghese N."/>
            <person name="Submissions S."/>
        </authorList>
    </citation>
    <scope>NUCLEOTIDE SEQUENCE [LARGE SCALE GENOMIC DNA]</scope>
    <source>
        <strain evidence="8">DSM 19859</strain>
    </source>
</reference>
<dbReference type="CDD" id="cd01185">
    <property type="entry name" value="INTN1_C_like"/>
    <property type="match status" value="1"/>
</dbReference>
<evidence type="ECO:0000256" key="3">
    <source>
        <dbReference type="ARBA" id="ARBA00023172"/>
    </source>
</evidence>
<name>A0A1M5ZSD4_9FLAO</name>
<sequence length="429" mass="49783">MITSHTLNVHFWLKKSSVRKDGTFPIYARISIGSASRVDLSTKQNVLEQNWCDKSSRVGKRIKDARRINDELDAIYSEVKKAYKELRNEGVPISAKAVKLRCTGKDRPVSTIRDLIQYHTENDLKKLAPGTAKNYAATEKYILRFVKSEYKCDDIYLSQIDYTFIVKFEDYLRDCKTLKKAQPLNNNGRMKHLERLKKFTTLALKHRWIKSNPFALYQLKYEDFDCPFLEENELKTISSITLTDDSLSIVRDVFVFSCYTGLCYIEVKNLKTGDIVNGIDKEDWIMVRRQKSKTPVKLPLLEQAKRILEKYQEVSQDVHTNKLLPVFSDQKINKYLKEIAKLCKIEKNLTFHVARHTFATTVTLLNDVPIETVSKMLGHTKLSTTQKYARVVEQKISKDMSSLRSKLKQTNRTSTKSKTYKDNGHLRIV</sequence>
<feature type="domain" description="Tyr recombinase" evidence="5">
    <location>
        <begin position="224"/>
        <end position="401"/>
    </location>
</feature>